<reference evidence="2 3" key="1">
    <citation type="journal article" date="2017" name="FEMS Microbiol. Ecol.">
        <title>Reconstructed genomes of novel Dehalococcoides mccartyi strains from 1,2,3,4-tetrachlorodibenzo-p-dioxin-dechlorinating enrichment cultures reveal divergent reductive dehalogenase gene profiles.</title>
        <authorList>
            <person name="Dam H.T."/>
            <person name="Vollmers J."/>
            <person name="Kaster A.K."/>
            <person name="Haggblom M.M."/>
        </authorList>
    </citation>
    <scope>NUCLEOTIDE SEQUENCE [LARGE SCALE GENOMIC DNA]</scope>
    <source>
        <strain evidence="2 3">H1-3-2.001</strain>
    </source>
</reference>
<evidence type="ECO:0000313" key="3">
    <source>
        <dbReference type="Proteomes" id="UP000233649"/>
    </source>
</evidence>
<dbReference type="Proteomes" id="UP000233649">
    <property type="component" value="Unassembled WGS sequence"/>
</dbReference>
<feature type="region of interest" description="Disordered" evidence="1">
    <location>
        <begin position="180"/>
        <end position="203"/>
    </location>
</feature>
<dbReference type="AlphaFoldDB" id="A0A2J1DYQ3"/>
<comment type="caution">
    <text evidence="2">The sequence shown here is derived from an EMBL/GenBank/DDBJ whole genome shotgun (WGS) entry which is preliminary data.</text>
</comment>
<protein>
    <submittedName>
        <fullName evidence="2">Uncharacterized protein</fullName>
    </submittedName>
</protein>
<proteinExistence type="predicted"/>
<feature type="non-terminal residue" evidence="2">
    <location>
        <position position="1"/>
    </location>
</feature>
<accession>A0A2J1DYQ3</accession>
<sequence>LVRLFEYPAGEKAKQRSKVSAQSTADYPKFRSCLKSILESGHRLEGSEGNEMRVAIGTEARCSGVTLDEAVKLFQDVPDFNEAITRSYLEYIYRGPYNRYRCDTILDKSGSIILPYCKKCKLPWASENVKNMLKNSSQKTSPITTIPDTMITQMALSGKPFWTFGFYYMNRSNRSLSALQMGHSAGASSRPHRYPQTRQRQTG</sequence>
<gene>
    <name evidence="2" type="ORF">CVH13_00647</name>
</gene>
<dbReference type="EMBL" id="PHFD01000130">
    <property type="protein sequence ID" value="PKH47251.1"/>
    <property type="molecule type" value="Genomic_DNA"/>
</dbReference>
<name>A0A2J1DYQ3_9CHLR</name>
<organism evidence="2 3">
    <name type="scientific">Dehalococcoides mccartyi</name>
    <dbReference type="NCBI Taxonomy" id="61435"/>
    <lineage>
        <taxon>Bacteria</taxon>
        <taxon>Bacillati</taxon>
        <taxon>Chloroflexota</taxon>
        <taxon>Dehalococcoidia</taxon>
        <taxon>Dehalococcoidales</taxon>
        <taxon>Dehalococcoidaceae</taxon>
        <taxon>Dehalococcoides</taxon>
    </lineage>
</organism>
<evidence type="ECO:0000256" key="1">
    <source>
        <dbReference type="SAM" id="MobiDB-lite"/>
    </source>
</evidence>
<evidence type="ECO:0000313" key="2">
    <source>
        <dbReference type="EMBL" id="PKH47251.1"/>
    </source>
</evidence>